<dbReference type="Proteomes" id="UP000438448">
    <property type="component" value="Unassembled WGS sequence"/>
</dbReference>
<feature type="compositionally biased region" description="Acidic residues" evidence="1">
    <location>
        <begin position="435"/>
        <end position="448"/>
    </location>
</feature>
<feature type="compositionally biased region" description="Low complexity" evidence="1">
    <location>
        <begin position="449"/>
        <end position="458"/>
    </location>
</feature>
<accession>A0A7K0CVC1</accession>
<dbReference type="InterPro" id="IPR036689">
    <property type="entry name" value="ESAT-6-like_sf"/>
</dbReference>
<sequence>MGRRTPQEIAADINQKERALEEVSGFTKAGMDPAYVADREAFNGYRHQQIWDLVHDKLDPGALGQTASEWGDRAQHLHDLFETFHQEVQREISSWSGTFATAAHDGISEIGTAAGETHDAALTVQRLMDLNSSAAQTVKAAIPQPPAPYKPNPDPAKEAADSGVALRAYQDKAAAAEAEAQDACTHIYNPTLPASGDSVPRFVPAPAQPSSQPAAPKIPANSTDRDSVPADKAVKNDPKKDDEPGDSKPGDSKPSDNQPGNSKPDNQTTHDGAQSNSGTNQTQAASTHSSATAPSSSLGSSGNTAGTASNAIQNSPSAAASPSAPGLSGGAGPSLGVGSGPGVAERDERPQAPGKSVSGQPLSTNAQTVNTARAASTSAAPTSSSPTSGMPHGGHGNEPKTQSAARTSPEYLRRRSEELSKLPPAKPGVIGPSSEDYDEFPSAEDDDFSAAADDLVAAPSESQPRRPFAVPEAQTRPSSTGPFGPDERSLTRTPPTAANPPAARKDSSVTGKSPLDDDEKPVPSANSGPEMVTGTGPLGDDE</sequence>
<feature type="compositionally biased region" description="Low complexity" evidence="1">
    <location>
        <begin position="204"/>
        <end position="215"/>
    </location>
</feature>
<protein>
    <submittedName>
        <fullName evidence="2">Uncharacterized protein</fullName>
    </submittedName>
</protein>
<feature type="compositionally biased region" description="Low complexity" evidence="1">
    <location>
        <begin position="371"/>
        <end position="388"/>
    </location>
</feature>
<feature type="compositionally biased region" description="Basic and acidic residues" evidence="1">
    <location>
        <begin position="223"/>
        <end position="254"/>
    </location>
</feature>
<feature type="compositionally biased region" description="Polar residues" evidence="1">
    <location>
        <begin position="357"/>
        <end position="370"/>
    </location>
</feature>
<feature type="region of interest" description="Disordered" evidence="1">
    <location>
        <begin position="195"/>
        <end position="542"/>
    </location>
</feature>
<dbReference type="RefSeq" id="WP_153407479.1">
    <property type="nucleotide sequence ID" value="NZ_WEGK01000001.1"/>
</dbReference>
<feature type="compositionally biased region" description="Low complexity" evidence="1">
    <location>
        <begin position="491"/>
        <end position="502"/>
    </location>
</feature>
<feature type="region of interest" description="Disordered" evidence="1">
    <location>
        <begin position="137"/>
        <end position="163"/>
    </location>
</feature>
<dbReference type="OrthoDB" id="4544168at2"/>
<dbReference type="Gene3D" id="1.20.1260.20">
    <property type="entry name" value="PPE superfamily"/>
    <property type="match status" value="1"/>
</dbReference>
<feature type="compositionally biased region" description="Gly residues" evidence="1">
    <location>
        <begin position="327"/>
        <end position="341"/>
    </location>
</feature>
<evidence type="ECO:0000313" key="3">
    <source>
        <dbReference type="Proteomes" id="UP000438448"/>
    </source>
</evidence>
<comment type="caution">
    <text evidence="2">The sequence shown here is derived from an EMBL/GenBank/DDBJ whole genome shotgun (WGS) entry which is preliminary data.</text>
</comment>
<reference evidence="2 3" key="1">
    <citation type="submission" date="2019-10" db="EMBL/GenBank/DDBJ databases">
        <title>Nocardia macrotermitis sp. nov. and Nocardia aurantia sp. nov., isolated from the gut of fungus growing-termite Macrotermes natalensis.</title>
        <authorList>
            <person name="Benndorf R."/>
            <person name="Schwitalla J."/>
            <person name="Martin K."/>
            <person name="De Beer W."/>
            <person name="Kaster A.-K."/>
            <person name="Vollmers J."/>
            <person name="Poulsen M."/>
            <person name="Beemelmanns C."/>
        </authorList>
    </citation>
    <scope>NUCLEOTIDE SEQUENCE [LARGE SCALE GENOMIC DNA]</scope>
    <source>
        <strain evidence="2 3">RB20</strain>
    </source>
</reference>
<keyword evidence="3" id="KW-1185">Reference proteome</keyword>
<dbReference type="SUPFAM" id="SSF140453">
    <property type="entry name" value="EsxAB dimer-like"/>
    <property type="match status" value="1"/>
</dbReference>
<feature type="compositionally biased region" description="Pro residues" evidence="1">
    <location>
        <begin position="143"/>
        <end position="154"/>
    </location>
</feature>
<dbReference type="EMBL" id="WEGK01000001">
    <property type="protein sequence ID" value="MQY17425.1"/>
    <property type="molecule type" value="Genomic_DNA"/>
</dbReference>
<evidence type="ECO:0000313" key="2">
    <source>
        <dbReference type="EMBL" id="MQY17425.1"/>
    </source>
</evidence>
<dbReference type="AlphaFoldDB" id="A0A7K0CVC1"/>
<feature type="compositionally biased region" description="Basic and acidic residues" evidence="1">
    <location>
        <begin position="411"/>
        <end position="420"/>
    </location>
</feature>
<proteinExistence type="predicted"/>
<gene>
    <name evidence="2" type="ORF">NRB20_04890</name>
</gene>
<organism evidence="2 3">
    <name type="scientific">Nocardia macrotermitis</name>
    <dbReference type="NCBI Taxonomy" id="2585198"/>
    <lineage>
        <taxon>Bacteria</taxon>
        <taxon>Bacillati</taxon>
        <taxon>Actinomycetota</taxon>
        <taxon>Actinomycetes</taxon>
        <taxon>Mycobacteriales</taxon>
        <taxon>Nocardiaceae</taxon>
        <taxon>Nocardia</taxon>
    </lineage>
</organism>
<name>A0A7K0CVC1_9NOCA</name>
<feature type="compositionally biased region" description="Polar residues" evidence="1">
    <location>
        <begin position="255"/>
        <end position="278"/>
    </location>
</feature>
<evidence type="ECO:0000256" key="1">
    <source>
        <dbReference type="SAM" id="MobiDB-lite"/>
    </source>
</evidence>
<feature type="compositionally biased region" description="Low complexity" evidence="1">
    <location>
        <begin position="279"/>
        <end position="326"/>
    </location>
</feature>
<dbReference type="InterPro" id="IPR038332">
    <property type="entry name" value="PPE_sf"/>
</dbReference>